<reference evidence="4" key="2">
    <citation type="submission" date="2015-01" db="EMBL/GenBank/DDBJ databases">
        <title>Evolutionary Origins and Diversification of the Mycorrhizal Mutualists.</title>
        <authorList>
            <consortium name="DOE Joint Genome Institute"/>
            <consortium name="Mycorrhizal Genomics Consortium"/>
            <person name="Kohler A."/>
            <person name="Kuo A."/>
            <person name="Nagy L.G."/>
            <person name="Floudas D."/>
            <person name="Copeland A."/>
            <person name="Barry K.W."/>
            <person name="Cichocki N."/>
            <person name="Veneault-Fourrey C."/>
            <person name="LaButti K."/>
            <person name="Lindquist E.A."/>
            <person name="Lipzen A."/>
            <person name="Lundell T."/>
            <person name="Morin E."/>
            <person name="Murat C."/>
            <person name="Riley R."/>
            <person name="Ohm R."/>
            <person name="Sun H."/>
            <person name="Tunlid A."/>
            <person name="Henrissat B."/>
            <person name="Grigoriev I.V."/>
            <person name="Hibbett D.S."/>
            <person name="Martin F."/>
        </authorList>
    </citation>
    <scope>NUCLEOTIDE SEQUENCE [LARGE SCALE GENOMIC DNA]</scope>
    <source>
        <strain evidence="4">Ve08.2h10</strain>
    </source>
</reference>
<dbReference type="InterPro" id="IPR047187">
    <property type="entry name" value="SF1_C_Upf1"/>
</dbReference>
<gene>
    <name evidence="3" type="ORF">PAXRUDRAFT_158702</name>
</gene>
<dbReference type="Gene3D" id="3.40.50.300">
    <property type="entry name" value="P-loop containing nucleotide triphosphate hydrolases"/>
    <property type="match status" value="2"/>
</dbReference>
<feature type="domain" description="DNA2/NAM7 helicase-like C-terminal" evidence="2">
    <location>
        <begin position="545"/>
        <end position="587"/>
    </location>
</feature>
<dbReference type="EMBL" id="KN826021">
    <property type="protein sequence ID" value="KIK80430.1"/>
    <property type="molecule type" value="Genomic_DNA"/>
</dbReference>
<sequence length="629" mass="70506">MEDRLSQVPPIDTVKLTDVVLRFLAKSSTDSFQRDQQKPTQVTRTFTTSFDKSKNRLHAQADRYQNKIRKGKNQVTRINVSAHPGIGGFTIAGKVATTDRSGAQLKTDGDLAGKSIATITLMGREDPTAAEAKRAQIILMILQGRITAGGTDFNPWVYKIFLDPGADFTWPIEWSQPTPRSIKFDPSKIPRPLNSSQRKAIRCMLNQTDGSRITIIQGPPGTGKTTVIASYVQAAVMANLSGIWLIAQSNVAVKNIAEKLADFGLVNWKILVSDEFYAFWHEHLYTNIRANLITSEEFSTRLSELHGCPVVLCTLSMLSGDSLRRHDAFKMVPVQSVVVDEASQIEIGDYIPMFSTITTIRKVTFIGDDMQLPPHGQDNIKELQSVFEVDHLTRQDSTTGKKPIIFLDTQYRMPPQIGAFIAQTVYPGPTEESEPLLNSSEHHPLAQEESLLCRFVNVPGEQVSHGTSLKNVEECKAIVQLASIFQEEQKKFKIITPYDAQRGLIESELKQAELEWGDKCFNVDSFQGMSISFFEDVIFTYLSVGNEEDYILISLVRSRDLGFLADKRRMNVMLSRCKRGMVIFTNKAYITKYAGPGKSLVGELIFKYYEGDEGGAWMEVEELKKTQFV</sequence>
<accession>A0A0D0DNY9</accession>
<dbReference type="OrthoDB" id="6513042at2759"/>
<evidence type="ECO:0000259" key="2">
    <source>
        <dbReference type="Pfam" id="PF13087"/>
    </source>
</evidence>
<dbReference type="SUPFAM" id="SSF52540">
    <property type="entry name" value="P-loop containing nucleoside triphosphate hydrolases"/>
    <property type="match status" value="1"/>
</dbReference>
<reference evidence="3 4" key="1">
    <citation type="submission" date="2014-04" db="EMBL/GenBank/DDBJ databases">
        <authorList>
            <consortium name="DOE Joint Genome Institute"/>
            <person name="Kuo A."/>
            <person name="Kohler A."/>
            <person name="Jargeat P."/>
            <person name="Nagy L.G."/>
            <person name="Floudas D."/>
            <person name="Copeland A."/>
            <person name="Barry K.W."/>
            <person name="Cichocki N."/>
            <person name="Veneault-Fourrey C."/>
            <person name="LaButti K."/>
            <person name="Lindquist E.A."/>
            <person name="Lipzen A."/>
            <person name="Lundell T."/>
            <person name="Morin E."/>
            <person name="Murat C."/>
            <person name="Sun H."/>
            <person name="Tunlid A."/>
            <person name="Henrissat B."/>
            <person name="Grigoriev I.V."/>
            <person name="Hibbett D.S."/>
            <person name="Martin F."/>
            <person name="Nordberg H.P."/>
            <person name="Cantor M.N."/>
            <person name="Hua S.X."/>
        </authorList>
    </citation>
    <scope>NUCLEOTIDE SEQUENCE [LARGE SCALE GENOMIC DNA]</scope>
    <source>
        <strain evidence="3 4">Ve08.2h10</strain>
    </source>
</reference>
<dbReference type="Proteomes" id="UP000054538">
    <property type="component" value="Unassembled WGS sequence"/>
</dbReference>
<evidence type="ECO:0000313" key="3">
    <source>
        <dbReference type="EMBL" id="KIK80430.1"/>
    </source>
</evidence>
<dbReference type="HOGENOM" id="CLU_010083_1_0_1"/>
<proteinExistence type="predicted"/>
<dbReference type="AlphaFoldDB" id="A0A0D0DNY9"/>
<keyword evidence="4" id="KW-1185">Reference proteome</keyword>
<dbReference type="PANTHER" id="PTHR10887">
    <property type="entry name" value="DNA2/NAM7 HELICASE FAMILY"/>
    <property type="match status" value="1"/>
</dbReference>
<dbReference type="GO" id="GO:0004386">
    <property type="term" value="F:helicase activity"/>
    <property type="evidence" value="ECO:0007669"/>
    <property type="project" value="InterPro"/>
</dbReference>
<dbReference type="Pfam" id="PF13087">
    <property type="entry name" value="AAA_12"/>
    <property type="match status" value="2"/>
</dbReference>
<evidence type="ECO:0008006" key="5">
    <source>
        <dbReference type="Google" id="ProtNLM"/>
    </source>
</evidence>
<feature type="domain" description="DNA2/NAM7 helicase helicase" evidence="1">
    <location>
        <begin position="295"/>
        <end position="374"/>
    </location>
</feature>
<dbReference type="STRING" id="930991.A0A0D0DNY9"/>
<evidence type="ECO:0000313" key="4">
    <source>
        <dbReference type="Proteomes" id="UP000054538"/>
    </source>
</evidence>
<dbReference type="InterPro" id="IPR045055">
    <property type="entry name" value="DNA2/NAM7-like"/>
</dbReference>
<dbReference type="PANTHER" id="PTHR10887:SF495">
    <property type="entry name" value="HELICASE SENATAXIN ISOFORM X1-RELATED"/>
    <property type="match status" value="1"/>
</dbReference>
<feature type="domain" description="DNA2/NAM7 helicase-like C-terminal" evidence="2">
    <location>
        <begin position="399"/>
        <end position="529"/>
    </location>
</feature>
<dbReference type="CDD" id="cd18808">
    <property type="entry name" value="SF1_C_Upf1"/>
    <property type="match status" value="1"/>
</dbReference>
<protein>
    <recommendedName>
        <fullName evidence="5">DNA2/NAM7 helicase-like C-terminal domain-containing protein</fullName>
    </recommendedName>
</protein>
<dbReference type="Pfam" id="PF13086">
    <property type="entry name" value="AAA_11"/>
    <property type="match status" value="2"/>
</dbReference>
<dbReference type="InterPro" id="IPR041679">
    <property type="entry name" value="DNA2/NAM7-like_C"/>
</dbReference>
<feature type="domain" description="DNA2/NAM7 helicase helicase" evidence="1">
    <location>
        <begin position="193"/>
        <end position="262"/>
    </location>
</feature>
<dbReference type="InParanoid" id="A0A0D0DNY9"/>
<name>A0A0D0DNY9_9AGAM</name>
<dbReference type="InterPro" id="IPR041677">
    <property type="entry name" value="DNA2/NAM7_AAA_11"/>
</dbReference>
<organism evidence="3 4">
    <name type="scientific">Paxillus rubicundulus Ve08.2h10</name>
    <dbReference type="NCBI Taxonomy" id="930991"/>
    <lineage>
        <taxon>Eukaryota</taxon>
        <taxon>Fungi</taxon>
        <taxon>Dikarya</taxon>
        <taxon>Basidiomycota</taxon>
        <taxon>Agaricomycotina</taxon>
        <taxon>Agaricomycetes</taxon>
        <taxon>Agaricomycetidae</taxon>
        <taxon>Boletales</taxon>
        <taxon>Paxilineae</taxon>
        <taxon>Paxillaceae</taxon>
        <taxon>Paxillus</taxon>
    </lineage>
</organism>
<evidence type="ECO:0000259" key="1">
    <source>
        <dbReference type="Pfam" id="PF13086"/>
    </source>
</evidence>
<dbReference type="InterPro" id="IPR027417">
    <property type="entry name" value="P-loop_NTPase"/>
</dbReference>